<keyword evidence="2" id="KW-1185">Reference proteome</keyword>
<dbReference type="RefSeq" id="WP_142980432.1">
    <property type="nucleotide sequence ID" value="NZ_RKLU01000006.1"/>
</dbReference>
<dbReference type="InterPro" id="IPR002052">
    <property type="entry name" value="DNA_methylase_N6_adenine_CS"/>
</dbReference>
<evidence type="ECO:0000313" key="1">
    <source>
        <dbReference type="EMBL" id="TQQ79163.1"/>
    </source>
</evidence>
<protein>
    <submittedName>
        <fullName evidence="1">DUF1156 domain-containing protein</fullName>
    </submittedName>
</protein>
<organism evidence="1 2">
    <name type="scientific">Halonotius terrestris</name>
    <dbReference type="NCBI Taxonomy" id="2487750"/>
    <lineage>
        <taxon>Archaea</taxon>
        <taxon>Methanobacteriati</taxon>
        <taxon>Methanobacteriota</taxon>
        <taxon>Stenosarchaea group</taxon>
        <taxon>Halobacteria</taxon>
        <taxon>Halobacteriales</taxon>
        <taxon>Haloferacaceae</taxon>
        <taxon>Halonotius</taxon>
    </lineage>
</organism>
<accession>A0A8J8P7B0</accession>
<dbReference type="InterPro" id="IPR029063">
    <property type="entry name" value="SAM-dependent_MTases_sf"/>
</dbReference>
<dbReference type="OrthoDB" id="93530at2157"/>
<proteinExistence type="predicted"/>
<sequence>MSQDTQQTSKRKELPIERGFPIEQLNDISEKEGYGGARQWYRPIYTMHKWWARRLGSVFRAISLYTLADNPDDIDVFEPGSNTELSDFNSDSIDVEELVNGVSVKNPDSLWELYPKDIRINNKKVLDPFMGGGTSIVEASRFGAECHGRDLNPVAWFATKKELETGQTKTDEVVESFEEVKRQVKSEIQSYYKTPCPHHPEEHDAEVMNYFWVKQLDCTSCGDVVSLFDDYRVAKGRYENDDKYHVFCPECENIVLVGDWQNECICSECRHEFVPKQGTAHRGNYTCRSCGQKYSITDAIQEQDGYDLKLYGLEYYCSICDEEHDYGRAKVKGYREVQQIDLELAQEAKEEWESRNDLHDYIPKEEIPKGAITTASSVSGNDVFQHSINSWEDMFNERQKLTHSLLMKAIDSVENENAQEYLLLAFSDCLRGNTMMIGYSQAYNQSDDLFKTNSFSPPQRPCESNLWGAKYGTRTFSSSWDQVLRGIEWGGAPTDRYVEYPNKDGYPRIPRNSSLDDPETVETEPFAKPVGENASVEIGDVRNIESEDEYDAVITDPPYYDNIIYSEVSDFFYVWLKIILSERYEGFNQNATPRKESIVANPAENKGAEEFESELHESFTTIQNALKTDGVLAFTYHHSDSESWGELLESLCDSGFEVTATYPLTADISKFIEGEAVSFDILVVARPVRETEVASWKSLRRDIYRTARRTRKQLEENRDLSRGDIGVMEMGACFHEYSKHHGKVRRGDNIMSAKEVVQEIYGIIQEASDIGVEDVFIDLLDTSNVSYDDVNKLCRGTNAAPEDLKETHLYNQDGGFELGTWDNEKRQAYIQERVNGESGDHLSNLDKLQFLRYRYEKGQAVQNYVEKWDVDDDLRELAGRLADVTGDDTYTRVLGDRDITSY</sequence>
<dbReference type="SUPFAM" id="SSF53335">
    <property type="entry name" value="S-adenosyl-L-methionine-dependent methyltransferases"/>
    <property type="match status" value="1"/>
</dbReference>
<dbReference type="AlphaFoldDB" id="A0A8J8P7B0"/>
<dbReference type="Gene3D" id="3.40.50.150">
    <property type="entry name" value="Vaccinia Virus protein VP39"/>
    <property type="match status" value="2"/>
</dbReference>
<dbReference type="Proteomes" id="UP000705823">
    <property type="component" value="Unassembled WGS sequence"/>
</dbReference>
<dbReference type="GO" id="GO:0003676">
    <property type="term" value="F:nucleic acid binding"/>
    <property type="evidence" value="ECO:0007669"/>
    <property type="project" value="InterPro"/>
</dbReference>
<dbReference type="PROSITE" id="PS00092">
    <property type="entry name" value="N6_MTASE"/>
    <property type="match status" value="1"/>
</dbReference>
<gene>
    <name evidence="1" type="ORF">EGH24_12275</name>
</gene>
<reference evidence="1" key="1">
    <citation type="submission" date="2019-02" db="EMBL/GenBank/DDBJ databases">
        <title>Halonotius sp. a new haloarchaeum isolated from saline soil.</title>
        <authorList>
            <person name="Duran-Viseras A."/>
            <person name="Sanchez-Porro C."/>
            <person name="Ventosa A."/>
        </authorList>
    </citation>
    <scope>NUCLEOTIDE SEQUENCE</scope>
    <source>
        <strain evidence="1">F15B</strain>
    </source>
</reference>
<dbReference type="GO" id="GO:0032259">
    <property type="term" value="P:methylation"/>
    <property type="evidence" value="ECO:0007669"/>
    <property type="project" value="InterPro"/>
</dbReference>
<evidence type="ECO:0000313" key="2">
    <source>
        <dbReference type="Proteomes" id="UP000705823"/>
    </source>
</evidence>
<name>A0A8J8P7B0_9EURY</name>
<comment type="caution">
    <text evidence="1">The sequence shown here is derived from an EMBL/GenBank/DDBJ whole genome shotgun (WGS) entry which is preliminary data.</text>
</comment>
<dbReference type="EMBL" id="RKLU01000006">
    <property type="protein sequence ID" value="TQQ79163.1"/>
    <property type="molecule type" value="Genomic_DNA"/>
</dbReference>
<dbReference type="GO" id="GO:0008168">
    <property type="term" value="F:methyltransferase activity"/>
    <property type="evidence" value="ECO:0007669"/>
    <property type="project" value="InterPro"/>
</dbReference>